<reference evidence="2" key="1">
    <citation type="submission" date="2016-10" db="EMBL/GenBank/DDBJ databases">
        <authorList>
            <person name="Varghese N."/>
            <person name="Submissions S."/>
        </authorList>
    </citation>
    <scope>NUCLEOTIDE SEQUENCE [LARGE SCALE GENOMIC DNA]</scope>
    <source>
        <strain evidence="2">CGMCC 4.6945</strain>
    </source>
</reference>
<dbReference type="EMBL" id="FOKA01000015">
    <property type="protein sequence ID" value="SFB33226.1"/>
    <property type="molecule type" value="Genomic_DNA"/>
</dbReference>
<protein>
    <submittedName>
        <fullName evidence="1">Uncharacterized protein</fullName>
    </submittedName>
</protein>
<dbReference type="RefSeq" id="WP_090034174.1">
    <property type="nucleotide sequence ID" value="NZ_BONM01000018.1"/>
</dbReference>
<sequence>MNFPSYGEIQLMHYNLRASSIAAAITKARPGLTPLVNLADGVRARIEVPDADRRVVCGIGRSGDVVGVIIAGATTTRLVHTVWPLSTDDEIIASSAIDMWEHCAHGTPLSSPLKWGEETTSLAVQLADSLLQAGVAVEAVAAGSGFVEKGVPGGPKTRLLPSRASAAVLVSTEDHTLTFWESDDATWHLDACDYLDAYRLRRLRPAQIEALTSACLGAIAASRSMSAPSLLTADNGRDTADAAVEVALNLLGLETRWDHEGTLWSVLDPLTEQTPARVHREGERQISLSTLRRRGRGPSRSARLRVVLGAGSEVAECSGRTGVRASSS</sequence>
<accession>A0A1I1A787</accession>
<keyword evidence="2" id="KW-1185">Reference proteome</keyword>
<dbReference type="AlphaFoldDB" id="A0A1I1A787"/>
<proteinExistence type="predicted"/>
<dbReference type="Proteomes" id="UP000199012">
    <property type="component" value="Unassembled WGS sequence"/>
</dbReference>
<evidence type="ECO:0000313" key="2">
    <source>
        <dbReference type="Proteomes" id="UP000199012"/>
    </source>
</evidence>
<dbReference type="STRING" id="988821.SAMN05421867_11542"/>
<gene>
    <name evidence="1" type="ORF">SAMN05421867_11542</name>
</gene>
<organism evidence="1 2">
    <name type="scientific">Cellulomonas marina</name>
    <dbReference type="NCBI Taxonomy" id="988821"/>
    <lineage>
        <taxon>Bacteria</taxon>
        <taxon>Bacillati</taxon>
        <taxon>Actinomycetota</taxon>
        <taxon>Actinomycetes</taxon>
        <taxon>Micrococcales</taxon>
        <taxon>Cellulomonadaceae</taxon>
        <taxon>Cellulomonas</taxon>
    </lineage>
</organism>
<name>A0A1I1A787_9CELL</name>
<evidence type="ECO:0000313" key="1">
    <source>
        <dbReference type="EMBL" id="SFB33226.1"/>
    </source>
</evidence>